<keyword evidence="6 12" id="KW-0812">Transmembrane</keyword>
<keyword evidence="7 12" id="KW-0653">Protein transport</keyword>
<dbReference type="PRINTS" id="PR01651">
    <property type="entry name" value="SECGEXPORT"/>
</dbReference>
<feature type="compositionally biased region" description="Pro residues" evidence="13">
    <location>
        <begin position="119"/>
        <end position="134"/>
    </location>
</feature>
<keyword evidence="15" id="KW-1185">Reference proteome</keyword>
<keyword evidence="4 12" id="KW-0813">Transport</keyword>
<dbReference type="Proteomes" id="UP000603912">
    <property type="component" value="Unassembled WGS sequence"/>
</dbReference>
<dbReference type="PANTHER" id="PTHR34182:SF1">
    <property type="entry name" value="PROTEIN-EXPORT MEMBRANE PROTEIN SECG"/>
    <property type="match status" value="1"/>
</dbReference>
<dbReference type="Pfam" id="PF03840">
    <property type="entry name" value="SecG"/>
    <property type="match status" value="1"/>
</dbReference>
<dbReference type="GO" id="GO:0009306">
    <property type="term" value="P:protein secretion"/>
    <property type="evidence" value="ECO:0007669"/>
    <property type="project" value="UniProtKB-UniRule"/>
</dbReference>
<evidence type="ECO:0000313" key="15">
    <source>
        <dbReference type="Proteomes" id="UP000603912"/>
    </source>
</evidence>
<evidence type="ECO:0000256" key="11">
    <source>
        <dbReference type="ARBA" id="ARBA00025182"/>
    </source>
</evidence>
<evidence type="ECO:0000256" key="10">
    <source>
        <dbReference type="ARBA" id="ARBA00023136"/>
    </source>
</evidence>
<evidence type="ECO:0000256" key="1">
    <source>
        <dbReference type="ARBA" id="ARBA00004651"/>
    </source>
</evidence>
<dbReference type="InterPro" id="IPR004692">
    <property type="entry name" value="SecG"/>
</dbReference>
<accession>A0A917I913</accession>
<feature type="region of interest" description="Disordered" evidence="13">
    <location>
        <begin position="85"/>
        <end position="104"/>
    </location>
</feature>
<comment type="caution">
    <text evidence="14">The sequence shown here is derived from an EMBL/GenBank/DDBJ whole genome shotgun (WGS) entry which is preliminary data.</text>
</comment>
<comment type="similarity">
    <text evidence="2 12">Belongs to the SecG family.</text>
</comment>
<evidence type="ECO:0000256" key="9">
    <source>
        <dbReference type="ARBA" id="ARBA00023010"/>
    </source>
</evidence>
<name>A0A917I913_9HYPH</name>
<dbReference type="AlphaFoldDB" id="A0A917I913"/>
<feature type="region of interest" description="Disordered" evidence="13">
    <location>
        <begin position="110"/>
        <end position="134"/>
    </location>
</feature>
<evidence type="ECO:0000256" key="2">
    <source>
        <dbReference type="ARBA" id="ARBA00008445"/>
    </source>
</evidence>
<dbReference type="NCBIfam" id="TIGR00810">
    <property type="entry name" value="secG"/>
    <property type="match status" value="1"/>
</dbReference>
<comment type="function">
    <text evidence="11 12">Involved in protein export. Participates in an early event of protein translocation.</text>
</comment>
<evidence type="ECO:0000256" key="13">
    <source>
        <dbReference type="SAM" id="MobiDB-lite"/>
    </source>
</evidence>
<dbReference type="GO" id="GO:0005886">
    <property type="term" value="C:plasma membrane"/>
    <property type="evidence" value="ECO:0007669"/>
    <property type="project" value="UniProtKB-SubCell"/>
</dbReference>
<evidence type="ECO:0000256" key="12">
    <source>
        <dbReference type="RuleBase" id="RU365087"/>
    </source>
</evidence>
<protein>
    <recommendedName>
        <fullName evidence="3 12">Protein-export membrane protein SecG</fullName>
    </recommendedName>
</protein>
<dbReference type="GO" id="GO:0065002">
    <property type="term" value="P:intracellular protein transmembrane transport"/>
    <property type="evidence" value="ECO:0007669"/>
    <property type="project" value="TreeGrafter"/>
</dbReference>
<organism evidence="14 15">
    <name type="scientific">Alsobacter metallidurans</name>
    <dbReference type="NCBI Taxonomy" id="340221"/>
    <lineage>
        <taxon>Bacteria</taxon>
        <taxon>Pseudomonadati</taxon>
        <taxon>Pseudomonadota</taxon>
        <taxon>Alphaproteobacteria</taxon>
        <taxon>Hyphomicrobiales</taxon>
        <taxon>Alsobacteraceae</taxon>
        <taxon>Alsobacter</taxon>
    </lineage>
</organism>
<evidence type="ECO:0000256" key="8">
    <source>
        <dbReference type="ARBA" id="ARBA00022989"/>
    </source>
</evidence>
<proteinExistence type="inferred from homology"/>
<reference evidence="14" key="1">
    <citation type="journal article" date="2014" name="Int. J. Syst. Evol. Microbiol.">
        <title>Complete genome sequence of Corynebacterium casei LMG S-19264T (=DSM 44701T), isolated from a smear-ripened cheese.</title>
        <authorList>
            <consortium name="US DOE Joint Genome Institute (JGI-PGF)"/>
            <person name="Walter F."/>
            <person name="Albersmeier A."/>
            <person name="Kalinowski J."/>
            <person name="Ruckert C."/>
        </authorList>
    </citation>
    <scope>NUCLEOTIDE SEQUENCE</scope>
    <source>
        <strain evidence="14">CGMCC 1.12214</strain>
    </source>
</reference>
<dbReference type="PANTHER" id="PTHR34182">
    <property type="entry name" value="PROTEIN-EXPORT MEMBRANE PROTEIN SECG"/>
    <property type="match status" value="1"/>
</dbReference>
<reference evidence="14" key="2">
    <citation type="submission" date="2020-09" db="EMBL/GenBank/DDBJ databases">
        <authorList>
            <person name="Sun Q."/>
            <person name="Zhou Y."/>
        </authorList>
    </citation>
    <scope>NUCLEOTIDE SEQUENCE</scope>
    <source>
        <strain evidence="14">CGMCC 1.12214</strain>
    </source>
</reference>
<feature type="transmembrane region" description="Helical" evidence="12">
    <location>
        <begin position="51"/>
        <end position="74"/>
    </location>
</feature>
<dbReference type="EMBL" id="BMES01000002">
    <property type="protein sequence ID" value="GGH21737.1"/>
    <property type="molecule type" value="Genomic_DNA"/>
</dbReference>
<dbReference type="GO" id="GO:0015450">
    <property type="term" value="F:protein-transporting ATPase activity"/>
    <property type="evidence" value="ECO:0007669"/>
    <property type="project" value="UniProtKB-UniRule"/>
</dbReference>
<evidence type="ECO:0000256" key="3">
    <source>
        <dbReference type="ARBA" id="ARBA00017876"/>
    </source>
</evidence>
<evidence type="ECO:0000256" key="5">
    <source>
        <dbReference type="ARBA" id="ARBA00022475"/>
    </source>
</evidence>
<keyword evidence="9 12" id="KW-0811">Translocation</keyword>
<comment type="subcellular location">
    <subcellularLocation>
        <location evidence="1 12">Cell membrane</location>
        <topology evidence="1 12">Multi-pass membrane protein</topology>
    </subcellularLocation>
</comment>
<keyword evidence="10 12" id="KW-0472">Membrane</keyword>
<keyword evidence="5 12" id="KW-1003">Cell membrane</keyword>
<feature type="compositionally biased region" description="Low complexity" evidence="13">
    <location>
        <begin position="88"/>
        <end position="100"/>
    </location>
</feature>
<comment type="caution">
    <text evidence="12">Lacks conserved residue(s) required for the propagation of feature annotation.</text>
</comment>
<evidence type="ECO:0000256" key="6">
    <source>
        <dbReference type="ARBA" id="ARBA00022692"/>
    </source>
</evidence>
<keyword evidence="8 12" id="KW-1133">Transmembrane helix</keyword>
<dbReference type="GO" id="GO:0043952">
    <property type="term" value="P:protein transport by the Sec complex"/>
    <property type="evidence" value="ECO:0007669"/>
    <property type="project" value="TreeGrafter"/>
</dbReference>
<evidence type="ECO:0000256" key="7">
    <source>
        <dbReference type="ARBA" id="ARBA00022927"/>
    </source>
</evidence>
<evidence type="ECO:0000256" key="4">
    <source>
        <dbReference type="ARBA" id="ARBA00022448"/>
    </source>
</evidence>
<sequence>MQQVLIVIHLIVVLSLVGVILLQRSEGGALGGLSGGGGVSGFMTGRGQANALTRATAILGAIFFATSLILAILAGANRAPKSILDTNAPAGAPAAPAQAPSGGVLDQLNRLQNQQAPAAPAPAAPAAPAPAPAQ</sequence>
<gene>
    <name evidence="14" type="ORF">GCM10007036_26240</name>
</gene>
<dbReference type="RefSeq" id="WP_188518201.1">
    <property type="nucleotide sequence ID" value="NZ_BMES01000002.1"/>
</dbReference>
<evidence type="ECO:0000313" key="14">
    <source>
        <dbReference type="EMBL" id="GGH21737.1"/>
    </source>
</evidence>